<feature type="coiled-coil region" evidence="11">
    <location>
        <begin position="79"/>
        <end position="106"/>
    </location>
</feature>
<evidence type="ECO:0000256" key="6">
    <source>
        <dbReference type="ARBA" id="ARBA00021528"/>
    </source>
</evidence>
<evidence type="ECO:0000256" key="9">
    <source>
        <dbReference type="ARBA" id="ARBA00023315"/>
    </source>
</evidence>
<dbReference type="InterPro" id="IPR027417">
    <property type="entry name" value="P-loop_NTPase"/>
</dbReference>
<evidence type="ECO:0000256" key="11">
    <source>
        <dbReference type="SAM" id="Coils"/>
    </source>
</evidence>
<name>A0A1W1BSS1_9ZZZZ</name>
<feature type="domain" description="DRTGG" evidence="13">
    <location>
        <begin position="210"/>
        <end position="324"/>
    </location>
</feature>
<dbReference type="InterPro" id="IPR042113">
    <property type="entry name" value="P_AcTrfase_dom1"/>
</dbReference>
<comment type="pathway">
    <text evidence="2">Metabolic intermediate biosynthesis; acetyl-CoA biosynthesis; acetyl-CoA from acetate: step 2/2.</text>
</comment>
<dbReference type="Gene3D" id="3.40.50.10950">
    <property type="match status" value="1"/>
</dbReference>
<evidence type="ECO:0000256" key="4">
    <source>
        <dbReference type="ARBA" id="ARBA00009786"/>
    </source>
</evidence>
<evidence type="ECO:0000256" key="5">
    <source>
        <dbReference type="ARBA" id="ARBA00012707"/>
    </source>
</evidence>
<dbReference type="FunFam" id="3.40.50.10750:FF:000001">
    <property type="entry name" value="Phosphate acetyltransferase"/>
    <property type="match status" value="1"/>
</dbReference>
<evidence type="ECO:0000259" key="12">
    <source>
        <dbReference type="Pfam" id="PF01515"/>
    </source>
</evidence>
<feature type="domain" description="Phosphate acetyl/butaryl transferase" evidence="12">
    <location>
        <begin position="370"/>
        <end position="686"/>
    </location>
</feature>
<accession>A0A1W1BSS1</accession>
<dbReference type="InterPro" id="IPR010766">
    <property type="entry name" value="DRTGG"/>
</dbReference>
<dbReference type="SUPFAM" id="SSF75138">
    <property type="entry name" value="HprK N-terminal domain-like"/>
    <property type="match status" value="1"/>
</dbReference>
<dbReference type="InterPro" id="IPR028979">
    <property type="entry name" value="Ser_kin/Pase_Hpr-like_N_sf"/>
</dbReference>
<dbReference type="InterPro" id="IPR050500">
    <property type="entry name" value="Phos_Acetyltrans/Butyryltrans"/>
</dbReference>
<evidence type="ECO:0000256" key="7">
    <source>
        <dbReference type="ARBA" id="ARBA00022490"/>
    </source>
</evidence>
<dbReference type="Pfam" id="PF01515">
    <property type="entry name" value="PTA_PTB"/>
    <property type="match status" value="1"/>
</dbReference>
<evidence type="ECO:0000256" key="1">
    <source>
        <dbReference type="ARBA" id="ARBA00004496"/>
    </source>
</evidence>
<dbReference type="InterPro" id="IPR002505">
    <property type="entry name" value="PTA_PTB"/>
</dbReference>
<evidence type="ECO:0000256" key="2">
    <source>
        <dbReference type="ARBA" id="ARBA00004989"/>
    </source>
</evidence>
<dbReference type="GO" id="GO:0005737">
    <property type="term" value="C:cytoplasm"/>
    <property type="evidence" value="ECO:0007669"/>
    <property type="project" value="UniProtKB-SubCell"/>
</dbReference>
<sequence>MKSLYIASHEKSAGSLVVSMGMMEFLKARFRRVAFFRPFVEDKTSDHDIGFFLERYSLDIAYEQTFGFSIHEAEKLIAKNKLEFLIKELIAKVKLLENDYDFVLIEGLNESSFSNTIEFNINLEIAKNFAVPYSNVLKGNNKSADELLDEILIDHEHIKSSGCMHFATFVNRLDKGIKEELSELLKKYAKFSPICLMSEVEELDKPTIYEVKKALNCQVVKAKPSDYRRVVRDSKIAAMQLENFLDYIEDGDLILVPADRADIVVGSILAIYSKRYPNISGIILTGGMSLSFSILKILDGFDNFPVPIFSTNYDTYETAIRVNQISPNIDAKNERKVALTMGLFNASVNPYKLNSKIDEAPSSMITPAMFEYGLFQKALENRKKVVLPEALDERILQACEILLRREIVDIILLGDGEEILQKSGSLGLDISKAIIINPNYSKYRKRFAKEFYKLRKDKGMSLAVAYDIMGSVSYFATMMVHLGIADGMVSGAIHTTQETIRPALQIIKTKPNVSIVSSLFFMSLKTKVLVYADCAVNQDPTAEELATIAITSADTAVQFGISPKIAMLSYSTGSSGKGKDVQKVAEATRIVKERRADLLVEGPIQYDAAIDKGVAKTKLPNSKVAGEANIFIFPDLNTGNNTYKAVQRSSGAVAIGPVLQGLKKPINDLSRGCLVADIINTVAITAIQAQESKA</sequence>
<comment type="subcellular location">
    <subcellularLocation>
        <location evidence="1">Cytoplasm</location>
    </subcellularLocation>
</comment>
<evidence type="ECO:0000256" key="10">
    <source>
        <dbReference type="ARBA" id="ARBA00031108"/>
    </source>
</evidence>
<keyword evidence="8 14" id="KW-0808">Transferase</keyword>
<keyword evidence="9 14" id="KW-0012">Acyltransferase</keyword>
<dbReference type="Pfam" id="PF07085">
    <property type="entry name" value="DRTGG"/>
    <property type="match status" value="1"/>
</dbReference>
<dbReference type="InterPro" id="IPR004614">
    <property type="entry name" value="P_AcTrfase"/>
</dbReference>
<reference evidence="14" key="1">
    <citation type="submission" date="2016-10" db="EMBL/GenBank/DDBJ databases">
        <authorList>
            <person name="de Groot N.N."/>
        </authorList>
    </citation>
    <scope>NUCLEOTIDE SEQUENCE</scope>
</reference>
<dbReference type="NCBIfam" id="TIGR00651">
    <property type="entry name" value="pta"/>
    <property type="match status" value="1"/>
</dbReference>
<evidence type="ECO:0000313" key="14">
    <source>
        <dbReference type="EMBL" id="SFV56501.1"/>
    </source>
</evidence>
<dbReference type="InterPro" id="IPR016475">
    <property type="entry name" value="P-Actrans_bac"/>
</dbReference>
<dbReference type="PANTHER" id="PTHR43356">
    <property type="entry name" value="PHOSPHATE ACETYLTRANSFERASE"/>
    <property type="match status" value="1"/>
</dbReference>
<comment type="similarity">
    <text evidence="4">In the N-terminal section; belongs to the CobB/CobQ family.</text>
</comment>
<evidence type="ECO:0000256" key="8">
    <source>
        <dbReference type="ARBA" id="ARBA00022679"/>
    </source>
</evidence>
<evidence type="ECO:0000259" key="13">
    <source>
        <dbReference type="Pfam" id="PF07085"/>
    </source>
</evidence>
<dbReference type="AlphaFoldDB" id="A0A1W1BSS1"/>
<dbReference type="UniPathway" id="UPA00340">
    <property type="reaction ID" value="UER00459"/>
</dbReference>
<organism evidence="14">
    <name type="scientific">hydrothermal vent metagenome</name>
    <dbReference type="NCBI Taxonomy" id="652676"/>
    <lineage>
        <taxon>unclassified sequences</taxon>
        <taxon>metagenomes</taxon>
        <taxon>ecological metagenomes</taxon>
    </lineage>
</organism>
<dbReference type="SUPFAM" id="SSF52540">
    <property type="entry name" value="P-loop containing nucleoside triphosphate hydrolases"/>
    <property type="match status" value="1"/>
</dbReference>
<dbReference type="Gene3D" id="3.40.50.10750">
    <property type="entry name" value="Isocitrate/Isopropylmalate dehydrogenase-like"/>
    <property type="match status" value="1"/>
</dbReference>
<dbReference type="NCBIfam" id="NF007233">
    <property type="entry name" value="PRK09653.1"/>
    <property type="match status" value="1"/>
</dbReference>
<proteinExistence type="inferred from homology"/>
<dbReference type="SUPFAM" id="SSF53659">
    <property type="entry name" value="Isocitrate/Isopropylmalate dehydrogenase-like"/>
    <property type="match status" value="1"/>
</dbReference>
<dbReference type="NCBIfam" id="NF004167">
    <property type="entry name" value="PRK05632.1"/>
    <property type="match status" value="1"/>
</dbReference>
<gene>
    <name evidence="14" type="ORF">MNB_SV-14-22</name>
</gene>
<dbReference type="EC" id="2.3.1.8" evidence="5"/>
<dbReference type="PIRSF" id="PIRSF006107">
    <property type="entry name" value="PhpActrans_proteobac"/>
    <property type="match status" value="1"/>
</dbReference>
<dbReference type="Gene3D" id="3.40.1390.20">
    <property type="entry name" value="HprK N-terminal domain-like"/>
    <property type="match status" value="1"/>
</dbReference>
<keyword evidence="11" id="KW-0175">Coiled coil</keyword>
<dbReference type="GO" id="GO:0006085">
    <property type="term" value="P:acetyl-CoA biosynthetic process"/>
    <property type="evidence" value="ECO:0007669"/>
    <property type="project" value="UniProtKB-UniPathway"/>
</dbReference>
<dbReference type="GO" id="GO:0008959">
    <property type="term" value="F:phosphate acetyltransferase activity"/>
    <property type="evidence" value="ECO:0007669"/>
    <property type="project" value="UniProtKB-EC"/>
</dbReference>
<evidence type="ECO:0000256" key="3">
    <source>
        <dbReference type="ARBA" id="ARBA00008756"/>
    </source>
</evidence>
<dbReference type="EMBL" id="FPHN01000064">
    <property type="protein sequence ID" value="SFV56501.1"/>
    <property type="molecule type" value="Genomic_DNA"/>
</dbReference>
<dbReference type="InterPro" id="IPR042112">
    <property type="entry name" value="P_AcTrfase_dom2"/>
</dbReference>
<dbReference type="PANTHER" id="PTHR43356:SF3">
    <property type="entry name" value="PHOSPHATE ACETYLTRANSFERASE"/>
    <property type="match status" value="1"/>
</dbReference>
<dbReference type="Pfam" id="PF13500">
    <property type="entry name" value="AAA_26"/>
    <property type="match status" value="1"/>
</dbReference>
<protein>
    <recommendedName>
        <fullName evidence="6">Phosphate acetyltransferase</fullName>
        <ecNumber evidence="5">2.3.1.8</ecNumber>
    </recommendedName>
    <alternativeName>
        <fullName evidence="10">Phosphotransacetylase</fullName>
    </alternativeName>
</protein>
<keyword evidence="7" id="KW-0963">Cytoplasm</keyword>
<comment type="similarity">
    <text evidence="3">In the C-terminal section; belongs to the phosphate acetyltransferase and butyryltransferase family.</text>
</comment>